<dbReference type="InterPro" id="IPR001851">
    <property type="entry name" value="ABC_transp_permease"/>
</dbReference>
<reference evidence="7 8" key="1">
    <citation type="journal article" date="2019" name="Nat. Microbiol.">
        <title>Mediterranean grassland soil C-N compound turnover is dependent on rainfall and depth, and is mediated by genomically divergent microorganisms.</title>
        <authorList>
            <person name="Diamond S."/>
            <person name="Andeer P.F."/>
            <person name="Li Z."/>
            <person name="Crits-Christoph A."/>
            <person name="Burstein D."/>
            <person name="Anantharaman K."/>
            <person name="Lane K.R."/>
            <person name="Thomas B.C."/>
            <person name="Pan C."/>
            <person name="Northen T.R."/>
            <person name="Banfield J.F."/>
        </authorList>
    </citation>
    <scope>NUCLEOTIDE SEQUENCE [LARGE SCALE GENOMIC DNA]</scope>
    <source>
        <strain evidence="7">NP_6</strain>
    </source>
</reference>
<sequence>MSRQALHRPAAAGAILTAAALAAAVAIPAFAGTYYVRVITGIFMFGMLASGWNLIGGYTGYPDFGAAAFIGIGAYTTGILMLHGHLPFAPALAGGGILSIGAAAAMGSVLLRLRGHYFAIASLGFMIVLQQLAANLDITGGGSGMNLPVARSFTTFYYWTLAALVLAVAAGFALPRSRAGYAIAAIRENQDAAQVLGIAPLPYKILAYAASAFFFGIAGGIYAYWFTFIDPPAVFNVDFTIQAIVMTLFGGP</sequence>
<evidence type="ECO:0000256" key="6">
    <source>
        <dbReference type="SAM" id="Phobius"/>
    </source>
</evidence>
<feature type="transmembrane region" description="Helical" evidence="6">
    <location>
        <begin position="117"/>
        <end position="136"/>
    </location>
</feature>
<dbReference type="PANTHER" id="PTHR30482:SF10">
    <property type="entry name" value="HIGH-AFFINITY BRANCHED-CHAIN AMINO ACID TRANSPORT PROTEIN BRAE"/>
    <property type="match status" value="1"/>
</dbReference>
<dbReference type="CDD" id="cd06581">
    <property type="entry name" value="TM_PBP1_LivM_like"/>
    <property type="match status" value="1"/>
</dbReference>
<evidence type="ECO:0000313" key="7">
    <source>
        <dbReference type="EMBL" id="TMI77943.1"/>
    </source>
</evidence>
<keyword evidence="4 6" id="KW-1133">Transmembrane helix</keyword>
<comment type="caution">
    <text evidence="7">The sequence shown here is derived from an EMBL/GenBank/DDBJ whole genome shotgun (WGS) entry which is preliminary data.</text>
</comment>
<name>A0A537J351_9BACT</name>
<feature type="transmembrane region" description="Helical" evidence="6">
    <location>
        <begin position="64"/>
        <end position="82"/>
    </location>
</feature>
<evidence type="ECO:0000256" key="2">
    <source>
        <dbReference type="ARBA" id="ARBA00022475"/>
    </source>
</evidence>
<dbReference type="GO" id="GO:0015658">
    <property type="term" value="F:branched-chain amino acid transmembrane transporter activity"/>
    <property type="evidence" value="ECO:0007669"/>
    <property type="project" value="InterPro"/>
</dbReference>
<organism evidence="7 8">
    <name type="scientific">Candidatus Segetimicrobium genomatis</name>
    <dbReference type="NCBI Taxonomy" id="2569760"/>
    <lineage>
        <taxon>Bacteria</taxon>
        <taxon>Bacillati</taxon>
        <taxon>Candidatus Sysuimicrobiota</taxon>
        <taxon>Candidatus Sysuimicrobiia</taxon>
        <taxon>Candidatus Sysuimicrobiales</taxon>
        <taxon>Candidatus Segetimicrobiaceae</taxon>
        <taxon>Candidatus Segetimicrobium</taxon>
    </lineage>
</organism>
<accession>A0A537J351</accession>
<keyword evidence="3 6" id="KW-0812">Transmembrane</keyword>
<dbReference type="PANTHER" id="PTHR30482">
    <property type="entry name" value="HIGH-AFFINITY BRANCHED-CHAIN AMINO ACID TRANSPORT SYSTEM PERMEASE"/>
    <property type="match status" value="1"/>
</dbReference>
<protein>
    <submittedName>
        <fullName evidence="7">Branched-chain amino acid ABC transporter permease</fullName>
    </submittedName>
</protein>
<dbReference type="InterPro" id="IPR043428">
    <property type="entry name" value="LivM-like"/>
</dbReference>
<feature type="transmembrane region" description="Helical" evidence="6">
    <location>
        <begin position="88"/>
        <end position="110"/>
    </location>
</feature>
<evidence type="ECO:0000256" key="3">
    <source>
        <dbReference type="ARBA" id="ARBA00022692"/>
    </source>
</evidence>
<feature type="transmembrane region" description="Helical" evidence="6">
    <location>
        <begin position="156"/>
        <end position="174"/>
    </location>
</feature>
<keyword evidence="5 6" id="KW-0472">Membrane</keyword>
<evidence type="ECO:0000256" key="5">
    <source>
        <dbReference type="ARBA" id="ARBA00023136"/>
    </source>
</evidence>
<feature type="transmembrane region" description="Helical" evidence="6">
    <location>
        <begin position="205"/>
        <end position="227"/>
    </location>
</feature>
<proteinExistence type="predicted"/>
<comment type="subcellular location">
    <subcellularLocation>
        <location evidence="1">Cell membrane</location>
        <topology evidence="1">Multi-pass membrane protein</topology>
    </subcellularLocation>
</comment>
<evidence type="ECO:0000256" key="1">
    <source>
        <dbReference type="ARBA" id="ARBA00004651"/>
    </source>
</evidence>
<dbReference type="EMBL" id="VBAN01000464">
    <property type="protein sequence ID" value="TMI77943.1"/>
    <property type="molecule type" value="Genomic_DNA"/>
</dbReference>
<dbReference type="Proteomes" id="UP000318093">
    <property type="component" value="Unassembled WGS sequence"/>
</dbReference>
<evidence type="ECO:0000313" key="8">
    <source>
        <dbReference type="Proteomes" id="UP000318093"/>
    </source>
</evidence>
<keyword evidence="2" id="KW-1003">Cell membrane</keyword>
<dbReference type="GO" id="GO:0005886">
    <property type="term" value="C:plasma membrane"/>
    <property type="evidence" value="ECO:0007669"/>
    <property type="project" value="UniProtKB-SubCell"/>
</dbReference>
<dbReference type="Pfam" id="PF02653">
    <property type="entry name" value="BPD_transp_2"/>
    <property type="match status" value="1"/>
</dbReference>
<gene>
    <name evidence="7" type="ORF">E6H03_12950</name>
</gene>
<feature type="transmembrane region" description="Helical" evidence="6">
    <location>
        <begin position="36"/>
        <end position="55"/>
    </location>
</feature>
<evidence type="ECO:0000256" key="4">
    <source>
        <dbReference type="ARBA" id="ARBA00022989"/>
    </source>
</evidence>
<dbReference type="AlphaFoldDB" id="A0A537J351"/>
<feature type="non-terminal residue" evidence="7">
    <location>
        <position position="252"/>
    </location>
</feature>